<organism evidence="2 3">
    <name type="scientific">Remersonia thermophila</name>
    <dbReference type="NCBI Taxonomy" id="72144"/>
    <lineage>
        <taxon>Eukaryota</taxon>
        <taxon>Fungi</taxon>
        <taxon>Dikarya</taxon>
        <taxon>Ascomycota</taxon>
        <taxon>Pezizomycotina</taxon>
        <taxon>Sordariomycetes</taxon>
        <taxon>Sordariomycetidae</taxon>
        <taxon>Sordariales</taxon>
        <taxon>Sordariales incertae sedis</taxon>
        <taxon>Remersonia</taxon>
    </lineage>
</organism>
<evidence type="ECO:0000259" key="1">
    <source>
        <dbReference type="PROSITE" id="PS51819"/>
    </source>
</evidence>
<dbReference type="Proteomes" id="UP001600064">
    <property type="component" value="Unassembled WGS sequence"/>
</dbReference>
<keyword evidence="3" id="KW-1185">Reference proteome</keyword>
<sequence>MCDSTWTPPKLGSPVWLGISAKDVARAEAFYTEVFSWSFQASPRKPEESEVDAKTRLVDWNPDVKLGGGIVPRPDGDDPTGLPAAGPGGIVLYWLVEDLTKTAETIERAGGRMIGSKEPIKEGANGLYRFFEDTEGNVGAVYQMVSNK</sequence>
<evidence type="ECO:0000313" key="3">
    <source>
        <dbReference type="Proteomes" id="UP001600064"/>
    </source>
</evidence>
<proteinExistence type="predicted"/>
<accession>A0ABR4D2P8</accession>
<comment type="caution">
    <text evidence="2">The sequence shown here is derived from an EMBL/GenBank/DDBJ whole genome shotgun (WGS) entry which is preliminary data.</text>
</comment>
<feature type="domain" description="VOC" evidence="1">
    <location>
        <begin position="13"/>
        <end position="144"/>
    </location>
</feature>
<dbReference type="Gene3D" id="3.10.180.10">
    <property type="entry name" value="2,3-Dihydroxybiphenyl 1,2-Dioxygenase, domain 1"/>
    <property type="match status" value="1"/>
</dbReference>
<dbReference type="Pfam" id="PF00903">
    <property type="entry name" value="Glyoxalase"/>
    <property type="match status" value="1"/>
</dbReference>
<name>A0ABR4D2P8_9PEZI</name>
<evidence type="ECO:0000313" key="2">
    <source>
        <dbReference type="EMBL" id="KAL2264598.1"/>
    </source>
</evidence>
<dbReference type="EMBL" id="JAZGUE010000007">
    <property type="protein sequence ID" value="KAL2264598.1"/>
    <property type="molecule type" value="Genomic_DNA"/>
</dbReference>
<dbReference type="RefSeq" id="XP_070863325.1">
    <property type="nucleotide sequence ID" value="XM_071013894.1"/>
</dbReference>
<dbReference type="GeneID" id="98128538"/>
<reference evidence="2 3" key="1">
    <citation type="journal article" date="2024" name="Commun. Biol.">
        <title>Comparative genomic analysis of thermophilic fungi reveals convergent evolutionary adaptations and gene losses.</title>
        <authorList>
            <person name="Steindorff A.S."/>
            <person name="Aguilar-Pontes M.V."/>
            <person name="Robinson A.J."/>
            <person name="Andreopoulos B."/>
            <person name="LaButti K."/>
            <person name="Kuo A."/>
            <person name="Mondo S."/>
            <person name="Riley R."/>
            <person name="Otillar R."/>
            <person name="Haridas S."/>
            <person name="Lipzen A."/>
            <person name="Grimwood J."/>
            <person name="Schmutz J."/>
            <person name="Clum A."/>
            <person name="Reid I.D."/>
            <person name="Moisan M.C."/>
            <person name="Butler G."/>
            <person name="Nguyen T.T.M."/>
            <person name="Dewar K."/>
            <person name="Conant G."/>
            <person name="Drula E."/>
            <person name="Henrissat B."/>
            <person name="Hansel C."/>
            <person name="Singer S."/>
            <person name="Hutchinson M.I."/>
            <person name="de Vries R.P."/>
            <person name="Natvig D.O."/>
            <person name="Powell A.J."/>
            <person name="Tsang A."/>
            <person name="Grigoriev I.V."/>
        </authorList>
    </citation>
    <scope>NUCLEOTIDE SEQUENCE [LARGE SCALE GENOMIC DNA]</scope>
    <source>
        <strain evidence="2 3">ATCC 22073</strain>
    </source>
</reference>
<dbReference type="PANTHER" id="PTHR33993">
    <property type="entry name" value="GLYOXALASE-RELATED"/>
    <property type="match status" value="1"/>
</dbReference>
<dbReference type="InterPro" id="IPR004360">
    <property type="entry name" value="Glyas_Fos-R_dOase_dom"/>
</dbReference>
<protein>
    <recommendedName>
        <fullName evidence="1">VOC domain-containing protein</fullName>
    </recommendedName>
</protein>
<dbReference type="InterPro" id="IPR052164">
    <property type="entry name" value="Anthracycline_SecMetBiosynth"/>
</dbReference>
<gene>
    <name evidence="2" type="ORF">VTJ83DRAFT_7108</name>
</gene>
<dbReference type="SUPFAM" id="SSF54593">
    <property type="entry name" value="Glyoxalase/Bleomycin resistance protein/Dihydroxybiphenyl dioxygenase"/>
    <property type="match status" value="1"/>
</dbReference>
<dbReference type="InterPro" id="IPR037523">
    <property type="entry name" value="VOC_core"/>
</dbReference>
<dbReference type="InterPro" id="IPR029068">
    <property type="entry name" value="Glyas_Bleomycin-R_OHBP_Dase"/>
</dbReference>
<dbReference type="PROSITE" id="PS51819">
    <property type="entry name" value="VOC"/>
    <property type="match status" value="1"/>
</dbReference>